<dbReference type="AlphaFoldDB" id="A0A645CQ50"/>
<name>A0A645CQ50_9ZZZZ</name>
<dbReference type="EMBL" id="VSSQ01029069">
    <property type="protein sequence ID" value="MPM79037.1"/>
    <property type="molecule type" value="Genomic_DNA"/>
</dbReference>
<comment type="caution">
    <text evidence="2">The sequence shown here is derived from an EMBL/GenBank/DDBJ whole genome shotgun (WGS) entry which is preliminary data.</text>
</comment>
<evidence type="ECO:0000313" key="2">
    <source>
        <dbReference type="EMBL" id="MPM79037.1"/>
    </source>
</evidence>
<gene>
    <name evidence="2" type="ORF">SDC9_126053</name>
</gene>
<sequence length="146" mass="17014">MILIVFEDRQHITAGGQLLLDGGHKARQLRFNLVAALRYLFLRLAGFLEIGQNGKHHDHQRQQRKYNQARDRQQKHGAGLDDGVSRVDLRRHVHTCRVQFPRYMRPFILVHADMLRKLDGPAEEQRIQRLHPLMLCLACRQQGLLG</sequence>
<evidence type="ECO:0000256" key="1">
    <source>
        <dbReference type="SAM" id="MobiDB-lite"/>
    </source>
</evidence>
<protein>
    <submittedName>
        <fullName evidence="2">Uncharacterized protein</fullName>
    </submittedName>
</protein>
<organism evidence="2">
    <name type="scientific">bioreactor metagenome</name>
    <dbReference type="NCBI Taxonomy" id="1076179"/>
    <lineage>
        <taxon>unclassified sequences</taxon>
        <taxon>metagenomes</taxon>
        <taxon>ecological metagenomes</taxon>
    </lineage>
</organism>
<reference evidence="2" key="1">
    <citation type="submission" date="2019-08" db="EMBL/GenBank/DDBJ databases">
        <authorList>
            <person name="Kucharzyk K."/>
            <person name="Murdoch R.W."/>
            <person name="Higgins S."/>
            <person name="Loffler F."/>
        </authorList>
    </citation>
    <scope>NUCLEOTIDE SEQUENCE</scope>
</reference>
<feature type="compositionally biased region" description="Basic residues" evidence="1">
    <location>
        <begin position="54"/>
        <end position="64"/>
    </location>
</feature>
<accession>A0A645CQ50</accession>
<proteinExistence type="predicted"/>
<feature type="region of interest" description="Disordered" evidence="1">
    <location>
        <begin position="54"/>
        <end position="81"/>
    </location>
</feature>